<accession>A0A5M3MT93</accession>
<reference evidence="3" key="1">
    <citation type="journal article" date="2012" name="Science">
        <title>The Paleozoic origin of enzymatic lignin decomposition reconstructed from 31 fungal genomes.</title>
        <authorList>
            <person name="Floudas D."/>
            <person name="Binder M."/>
            <person name="Riley R."/>
            <person name="Barry K."/>
            <person name="Blanchette R.A."/>
            <person name="Henrissat B."/>
            <person name="Martinez A.T."/>
            <person name="Otillar R."/>
            <person name="Spatafora J.W."/>
            <person name="Yadav J.S."/>
            <person name="Aerts A."/>
            <person name="Benoit I."/>
            <person name="Boyd A."/>
            <person name="Carlson A."/>
            <person name="Copeland A."/>
            <person name="Coutinho P.M."/>
            <person name="de Vries R.P."/>
            <person name="Ferreira P."/>
            <person name="Findley K."/>
            <person name="Foster B."/>
            <person name="Gaskell J."/>
            <person name="Glotzer D."/>
            <person name="Gorecki P."/>
            <person name="Heitman J."/>
            <person name="Hesse C."/>
            <person name="Hori C."/>
            <person name="Igarashi K."/>
            <person name="Jurgens J.A."/>
            <person name="Kallen N."/>
            <person name="Kersten P."/>
            <person name="Kohler A."/>
            <person name="Kuees U."/>
            <person name="Kumar T.K.A."/>
            <person name="Kuo A."/>
            <person name="LaButti K."/>
            <person name="Larrondo L.F."/>
            <person name="Lindquist E."/>
            <person name="Ling A."/>
            <person name="Lombard V."/>
            <person name="Lucas S."/>
            <person name="Lundell T."/>
            <person name="Martin R."/>
            <person name="McLaughlin D.J."/>
            <person name="Morgenstern I."/>
            <person name="Morin E."/>
            <person name="Murat C."/>
            <person name="Nagy L.G."/>
            <person name="Nolan M."/>
            <person name="Ohm R.A."/>
            <person name="Patyshakuliyeva A."/>
            <person name="Rokas A."/>
            <person name="Ruiz-Duenas F.J."/>
            <person name="Sabat G."/>
            <person name="Salamov A."/>
            <person name="Samejima M."/>
            <person name="Schmutz J."/>
            <person name="Slot J.C."/>
            <person name="St John F."/>
            <person name="Stenlid J."/>
            <person name="Sun H."/>
            <person name="Sun S."/>
            <person name="Syed K."/>
            <person name="Tsang A."/>
            <person name="Wiebenga A."/>
            <person name="Young D."/>
            <person name="Pisabarro A."/>
            <person name="Eastwood D.C."/>
            <person name="Martin F."/>
            <person name="Cullen D."/>
            <person name="Grigoriev I.V."/>
            <person name="Hibbett D.S."/>
        </authorList>
    </citation>
    <scope>NUCLEOTIDE SEQUENCE [LARGE SCALE GENOMIC DNA]</scope>
    <source>
        <strain evidence="3">RWD-64-598 SS2</strain>
    </source>
</reference>
<proteinExistence type="predicted"/>
<dbReference type="AlphaFoldDB" id="A0A5M3MT93"/>
<feature type="compositionally biased region" description="Basic residues" evidence="1">
    <location>
        <begin position="240"/>
        <end position="250"/>
    </location>
</feature>
<dbReference type="Proteomes" id="UP000053558">
    <property type="component" value="Unassembled WGS sequence"/>
</dbReference>
<evidence type="ECO:0008006" key="4">
    <source>
        <dbReference type="Google" id="ProtNLM"/>
    </source>
</evidence>
<evidence type="ECO:0000313" key="3">
    <source>
        <dbReference type="Proteomes" id="UP000053558"/>
    </source>
</evidence>
<evidence type="ECO:0000256" key="1">
    <source>
        <dbReference type="SAM" id="MobiDB-lite"/>
    </source>
</evidence>
<dbReference type="OrthoDB" id="2107166at2759"/>
<comment type="caution">
    <text evidence="2">The sequence shown here is derived from an EMBL/GenBank/DDBJ whole genome shotgun (WGS) entry which is preliminary data.</text>
</comment>
<gene>
    <name evidence="2" type="ORF">CONPUDRAFT_164672</name>
</gene>
<evidence type="ECO:0000313" key="2">
    <source>
        <dbReference type="EMBL" id="EIW81974.1"/>
    </source>
</evidence>
<sequence>MPNRFTQHADDSARLPEGMRRIAYDADSERYTFRDHSGQLYQSHPGNTYGELVAVDAPLPPRRRVTITERNRPTPKRTHGPVKSFDDILTRNYIAPAPAPAAEPTASGIPGTAPSSEALKRAASGVMRRSRTLIQRKRPGIIPSDSERRGLLDTDEKASFYSGRSSTLVGDAASTYSYAYDDDEKAPLRTPSVRSHNANATPSGMGSLGRWTSLRRALPDVPTEQPRVGAGGSGVERQATKGRARVPVKA</sequence>
<protein>
    <recommendedName>
        <fullName evidence="4">Carbohydrate-binding module family 50 protein</fullName>
    </recommendedName>
</protein>
<feature type="region of interest" description="Disordered" evidence="1">
    <location>
        <begin position="185"/>
        <end position="250"/>
    </location>
</feature>
<dbReference type="RefSeq" id="XP_007767811.1">
    <property type="nucleotide sequence ID" value="XM_007769621.1"/>
</dbReference>
<feature type="compositionally biased region" description="Polar residues" evidence="1">
    <location>
        <begin position="192"/>
        <end position="204"/>
    </location>
</feature>
<dbReference type="EMBL" id="JH711577">
    <property type="protein sequence ID" value="EIW81974.1"/>
    <property type="molecule type" value="Genomic_DNA"/>
</dbReference>
<organism evidence="2 3">
    <name type="scientific">Coniophora puteana (strain RWD-64-598)</name>
    <name type="common">Brown rot fungus</name>
    <dbReference type="NCBI Taxonomy" id="741705"/>
    <lineage>
        <taxon>Eukaryota</taxon>
        <taxon>Fungi</taxon>
        <taxon>Dikarya</taxon>
        <taxon>Basidiomycota</taxon>
        <taxon>Agaricomycotina</taxon>
        <taxon>Agaricomycetes</taxon>
        <taxon>Agaricomycetidae</taxon>
        <taxon>Boletales</taxon>
        <taxon>Coniophorineae</taxon>
        <taxon>Coniophoraceae</taxon>
        <taxon>Coniophora</taxon>
    </lineage>
</organism>
<dbReference type="GeneID" id="19205192"/>
<dbReference type="KEGG" id="cput:CONPUDRAFT_164672"/>
<keyword evidence="3" id="KW-1185">Reference proteome</keyword>
<name>A0A5M3MT93_CONPW</name>